<sequence length="105" mass="12244">MPRVRSQVTIRKANKYLKKVKDAVSPDEYQIFMNLILESKDKKRDIGPTTGKVIELFKHNGGLLSGFNRFLPKGYKIVPLMRPGRYEIKRVAFCRLPTQNQDDYE</sequence>
<evidence type="ECO:0000313" key="1">
    <source>
        <dbReference type="EMBL" id="KAH7853291.1"/>
    </source>
</evidence>
<keyword evidence="2" id="KW-1185">Reference proteome</keyword>
<comment type="caution">
    <text evidence="1">The sequence shown here is derived from an EMBL/GenBank/DDBJ whole genome shotgun (WGS) entry which is preliminary data.</text>
</comment>
<name>A0ACB7YIR1_9ERIC</name>
<protein>
    <submittedName>
        <fullName evidence="1">Uncharacterized protein</fullName>
    </submittedName>
</protein>
<gene>
    <name evidence="1" type="ORF">Vadar_000952</name>
</gene>
<evidence type="ECO:0000313" key="2">
    <source>
        <dbReference type="Proteomes" id="UP000828048"/>
    </source>
</evidence>
<organism evidence="1 2">
    <name type="scientific">Vaccinium darrowii</name>
    <dbReference type="NCBI Taxonomy" id="229202"/>
    <lineage>
        <taxon>Eukaryota</taxon>
        <taxon>Viridiplantae</taxon>
        <taxon>Streptophyta</taxon>
        <taxon>Embryophyta</taxon>
        <taxon>Tracheophyta</taxon>
        <taxon>Spermatophyta</taxon>
        <taxon>Magnoliopsida</taxon>
        <taxon>eudicotyledons</taxon>
        <taxon>Gunneridae</taxon>
        <taxon>Pentapetalae</taxon>
        <taxon>asterids</taxon>
        <taxon>Ericales</taxon>
        <taxon>Ericaceae</taxon>
        <taxon>Vaccinioideae</taxon>
        <taxon>Vaccinieae</taxon>
        <taxon>Vaccinium</taxon>
    </lineage>
</organism>
<dbReference type="EMBL" id="CM037161">
    <property type="protein sequence ID" value="KAH7853291.1"/>
    <property type="molecule type" value="Genomic_DNA"/>
</dbReference>
<proteinExistence type="predicted"/>
<reference evidence="1 2" key="1">
    <citation type="journal article" date="2021" name="Hortic Res">
        <title>High-quality reference genome and annotation aids understanding of berry development for evergreen blueberry (Vaccinium darrowii).</title>
        <authorList>
            <person name="Yu J."/>
            <person name="Hulse-Kemp A.M."/>
            <person name="Babiker E."/>
            <person name="Staton M."/>
        </authorList>
    </citation>
    <scope>NUCLEOTIDE SEQUENCE [LARGE SCALE GENOMIC DNA]</scope>
    <source>
        <strain evidence="2">cv. NJ 8807/NJ 8810</strain>
        <tissue evidence="1">Young leaf</tissue>
    </source>
</reference>
<accession>A0ACB7YIR1</accession>
<dbReference type="Proteomes" id="UP000828048">
    <property type="component" value="Chromosome 11"/>
</dbReference>